<name>A0A813ADT6_9DINO</name>
<dbReference type="AlphaFoldDB" id="A0A813ADT6"/>
<dbReference type="OrthoDB" id="432882at2759"/>
<evidence type="ECO:0000313" key="2">
    <source>
        <dbReference type="Proteomes" id="UP000601435"/>
    </source>
</evidence>
<gene>
    <name evidence="1" type="ORF">SNEC2469_LOCUS27639</name>
</gene>
<accession>A0A813ADT6</accession>
<evidence type="ECO:0000313" key="1">
    <source>
        <dbReference type="EMBL" id="CAE7865026.1"/>
    </source>
</evidence>
<dbReference type="EMBL" id="CAJNJA010058595">
    <property type="protein sequence ID" value="CAE7865026.1"/>
    <property type="molecule type" value="Genomic_DNA"/>
</dbReference>
<proteinExistence type="predicted"/>
<organism evidence="1 2">
    <name type="scientific">Symbiodinium necroappetens</name>
    <dbReference type="NCBI Taxonomy" id="1628268"/>
    <lineage>
        <taxon>Eukaryota</taxon>
        <taxon>Sar</taxon>
        <taxon>Alveolata</taxon>
        <taxon>Dinophyceae</taxon>
        <taxon>Suessiales</taxon>
        <taxon>Symbiodiniaceae</taxon>
        <taxon>Symbiodinium</taxon>
    </lineage>
</organism>
<protein>
    <submittedName>
        <fullName evidence="1">Uncharacterized protein</fullName>
    </submittedName>
</protein>
<sequence length="196" mass="21926">MTANGVPLPWDSNRRPGRVNPTRLVLAVRWERFEEVVQKGGQIKMELLEKEGHAYHKPSETIPSCKDGNTTDCVKSGFAVAFFEVPEKSILTVELEVKVPGEADITRSWLVETADAGSGDAQARIAFLYQNHSEYQKKWRTGSSDNTNFADANQSEKFVNKELTIHDLDSSNFKPNLETNGNLAQSFRFRGPGVHC</sequence>
<reference evidence="1" key="1">
    <citation type="submission" date="2021-02" db="EMBL/GenBank/DDBJ databases">
        <authorList>
            <person name="Dougan E. K."/>
            <person name="Rhodes N."/>
            <person name="Thang M."/>
            <person name="Chan C."/>
        </authorList>
    </citation>
    <scope>NUCLEOTIDE SEQUENCE</scope>
</reference>
<comment type="caution">
    <text evidence="1">The sequence shown here is derived from an EMBL/GenBank/DDBJ whole genome shotgun (WGS) entry which is preliminary data.</text>
</comment>
<keyword evidence="2" id="KW-1185">Reference proteome</keyword>
<dbReference type="Proteomes" id="UP000601435">
    <property type="component" value="Unassembled WGS sequence"/>
</dbReference>